<dbReference type="GO" id="GO:0004565">
    <property type="term" value="F:beta-galactosidase activity"/>
    <property type="evidence" value="ECO:0007669"/>
    <property type="project" value="UniProtKB-EC"/>
</dbReference>
<evidence type="ECO:0000313" key="1">
    <source>
        <dbReference type="EMBL" id="SUN50407.1"/>
    </source>
</evidence>
<sequence>MKISAYGPGDLRALIQKEISKRVSQEYLLMTFLDKYPLLEIPMGKTISFGQLTTDVSKTHTDNRIQEKELRFDKGHFSVMTYWHALA</sequence>
<dbReference type="AlphaFoldDB" id="A0A380JVU1"/>
<accession>A0A380JVU1</accession>
<reference evidence="1 2" key="1">
    <citation type="submission" date="2018-06" db="EMBL/GenBank/DDBJ databases">
        <authorList>
            <consortium name="Pathogen Informatics"/>
            <person name="Doyle S."/>
        </authorList>
    </citation>
    <scope>NUCLEOTIDE SEQUENCE [LARGE SCALE GENOMIC DNA]</scope>
    <source>
        <strain evidence="1 2">NCTC4670</strain>
    </source>
</reference>
<organism evidence="1 2">
    <name type="scientific">Streptococcus dysgalactiae subsp. dysgalactiae</name>
    <dbReference type="NCBI Taxonomy" id="99822"/>
    <lineage>
        <taxon>Bacteria</taxon>
        <taxon>Bacillati</taxon>
        <taxon>Bacillota</taxon>
        <taxon>Bacilli</taxon>
        <taxon>Lactobacillales</taxon>
        <taxon>Streptococcaceae</taxon>
        <taxon>Streptococcus</taxon>
    </lineage>
</organism>
<protein>
    <submittedName>
        <fullName evidence="1">Beta-galactosidase</fullName>
        <ecNumber evidence="1">3.2.1.23</ecNumber>
    </submittedName>
</protein>
<keyword evidence="1" id="KW-0378">Hydrolase</keyword>
<dbReference type="EMBL" id="UHFG01000004">
    <property type="protein sequence ID" value="SUN50407.1"/>
    <property type="molecule type" value="Genomic_DNA"/>
</dbReference>
<dbReference type="Proteomes" id="UP000254797">
    <property type="component" value="Unassembled WGS sequence"/>
</dbReference>
<dbReference type="EC" id="3.2.1.23" evidence="1"/>
<name>A0A380JVU1_STRDY</name>
<keyword evidence="1" id="KW-0326">Glycosidase</keyword>
<evidence type="ECO:0000313" key="2">
    <source>
        <dbReference type="Proteomes" id="UP000254797"/>
    </source>
</evidence>
<gene>
    <name evidence="1" type="primary">lacZ_2</name>
    <name evidence="1" type="ORF">NCTC4670_01373</name>
</gene>
<proteinExistence type="predicted"/>